<dbReference type="EMBL" id="AGCU01081239">
    <property type="status" value="NOT_ANNOTATED_CDS"/>
    <property type="molecule type" value="Genomic_DNA"/>
</dbReference>
<organism evidence="1 2">
    <name type="scientific">Pelodiscus sinensis</name>
    <name type="common">Chinese softshell turtle</name>
    <name type="synonym">Trionyx sinensis</name>
    <dbReference type="NCBI Taxonomy" id="13735"/>
    <lineage>
        <taxon>Eukaryota</taxon>
        <taxon>Metazoa</taxon>
        <taxon>Chordata</taxon>
        <taxon>Craniata</taxon>
        <taxon>Vertebrata</taxon>
        <taxon>Euteleostomi</taxon>
        <taxon>Archelosauria</taxon>
        <taxon>Testudinata</taxon>
        <taxon>Testudines</taxon>
        <taxon>Cryptodira</taxon>
        <taxon>Trionychia</taxon>
        <taxon>Trionychidae</taxon>
        <taxon>Pelodiscus</taxon>
    </lineage>
</organism>
<dbReference type="AlphaFoldDB" id="K7EXP9"/>
<reference evidence="1" key="4">
    <citation type="submission" date="2025-09" db="UniProtKB">
        <authorList>
            <consortium name="Ensembl"/>
        </authorList>
    </citation>
    <scope>IDENTIFICATION</scope>
</reference>
<accession>K7EXP9</accession>
<name>K7EXP9_PELSI</name>
<dbReference type="OMA" id="MCVHASA"/>
<keyword evidence="2" id="KW-1185">Reference proteome</keyword>
<protein>
    <submittedName>
        <fullName evidence="1">Uncharacterized protein</fullName>
    </submittedName>
</protein>
<reference evidence="2" key="1">
    <citation type="submission" date="2011-10" db="EMBL/GenBank/DDBJ databases">
        <authorList>
            <consortium name="Soft-shell Turtle Genome Consortium"/>
        </authorList>
    </citation>
    <scope>NUCLEOTIDE SEQUENCE [LARGE SCALE GENOMIC DNA]</scope>
    <source>
        <strain evidence="2">Daiwa-1</strain>
    </source>
</reference>
<dbReference type="HOGENOM" id="CLU_2014534_0_0_1"/>
<proteinExistence type="predicted"/>
<reference evidence="1" key="3">
    <citation type="submission" date="2025-08" db="UniProtKB">
        <authorList>
            <consortium name="Ensembl"/>
        </authorList>
    </citation>
    <scope>IDENTIFICATION</scope>
</reference>
<dbReference type="Proteomes" id="UP000007267">
    <property type="component" value="Unassembled WGS sequence"/>
</dbReference>
<evidence type="ECO:0000313" key="1">
    <source>
        <dbReference type="Ensembl" id="ENSPSIP00000000559.1"/>
    </source>
</evidence>
<reference evidence="2" key="2">
    <citation type="journal article" date="2013" name="Nat. Genet.">
        <title>The draft genomes of soft-shell turtle and green sea turtle yield insights into the development and evolution of the turtle-specific body plan.</title>
        <authorList>
            <person name="Wang Z."/>
            <person name="Pascual-Anaya J."/>
            <person name="Zadissa A."/>
            <person name="Li W."/>
            <person name="Niimura Y."/>
            <person name="Huang Z."/>
            <person name="Li C."/>
            <person name="White S."/>
            <person name="Xiong Z."/>
            <person name="Fang D."/>
            <person name="Wang B."/>
            <person name="Ming Y."/>
            <person name="Chen Y."/>
            <person name="Zheng Y."/>
            <person name="Kuraku S."/>
            <person name="Pignatelli M."/>
            <person name="Herrero J."/>
            <person name="Beal K."/>
            <person name="Nozawa M."/>
            <person name="Li Q."/>
            <person name="Wang J."/>
            <person name="Zhang H."/>
            <person name="Yu L."/>
            <person name="Shigenobu S."/>
            <person name="Wang J."/>
            <person name="Liu J."/>
            <person name="Flicek P."/>
            <person name="Searle S."/>
            <person name="Wang J."/>
            <person name="Kuratani S."/>
            <person name="Yin Y."/>
            <person name="Aken B."/>
            <person name="Zhang G."/>
            <person name="Irie N."/>
        </authorList>
    </citation>
    <scope>NUCLEOTIDE SEQUENCE [LARGE SCALE GENOMIC DNA]</scope>
    <source>
        <strain evidence="2">Daiwa-1</strain>
    </source>
</reference>
<dbReference type="Ensembl" id="ENSPSIT00000000559.1">
    <property type="protein sequence ID" value="ENSPSIP00000000559.1"/>
    <property type="gene ID" value="ENSPSIG00000000559.1"/>
</dbReference>
<sequence length="123" mass="13132">MCVHASASVCVQCLCIPYHVCVCPVCAHPSVCMCACLRLYVCVCLVCARPSACVYVWCVPLSVCVRCMCPSVCALLSVCVCTFQCVCVCQGAYGVRRPEPARLACTVSLFSCRPPSGYSRGGQ</sequence>
<evidence type="ECO:0000313" key="2">
    <source>
        <dbReference type="Proteomes" id="UP000007267"/>
    </source>
</evidence>